<keyword evidence="6 17" id="KW-0479">Metal-binding</keyword>
<evidence type="ECO:0000313" key="20">
    <source>
        <dbReference type="Proteomes" id="UP000694856"/>
    </source>
</evidence>
<evidence type="ECO:0000256" key="12">
    <source>
        <dbReference type="ARBA" id="ARBA00023128"/>
    </source>
</evidence>
<feature type="binding site" description="axial binding residue" evidence="17">
    <location>
        <position position="450"/>
    </location>
    <ligand>
        <name>heme</name>
        <dbReference type="ChEBI" id="CHEBI:30413"/>
    </ligand>
    <ligandPart>
        <name>Fe</name>
        <dbReference type="ChEBI" id="CHEBI:18248"/>
    </ligandPart>
</feature>
<evidence type="ECO:0000256" key="3">
    <source>
        <dbReference type="ARBA" id="ARBA00010617"/>
    </source>
</evidence>
<evidence type="ECO:0000256" key="13">
    <source>
        <dbReference type="ARBA" id="ARBA00023136"/>
    </source>
</evidence>
<dbReference type="InterPro" id="IPR001128">
    <property type="entry name" value="Cyt_P450"/>
</dbReference>
<evidence type="ECO:0000256" key="10">
    <source>
        <dbReference type="ARBA" id="ARBA00023004"/>
    </source>
</evidence>
<dbReference type="PANTHER" id="PTHR24279:SF1">
    <property type="entry name" value="CYTOCHROME P450 11B2, MITOCHONDRIAL"/>
    <property type="match status" value="1"/>
</dbReference>
<evidence type="ECO:0000256" key="9">
    <source>
        <dbReference type="ARBA" id="ARBA00023002"/>
    </source>
</evidence>
<dbReference type="SUPFAM" id="SSF48264">
    <property type="entry name" value="Cytochrome P450"/>
    <property type="match status" value="1"/>
</dbReference>
<keyword evidence="11 18" id="KW-0503">Monooxygenase</keyword>
<dbReference type="Gene3D" id="1.10.630.10">
    <property type="entry name" value="Cytochrome P450"/>
    <property type="match status" value="1"/>
</dbReference>
<dbReference type="Pfam" id="PF00067">
    <property type="entry name" value="p450"/>
    <property type="match status" value="1"/>
</dbReference>
<evidence type="ECO:0000256" key="7">
    <source>
        <dbReference type="ARBA" id="ARBA00022792"/>
    </source>
</evidence>
<evidence type="ECO:0000256" key="18">
    <source>
        <dbReference type="RuleBase" id="RU000461"/>
    </source>
</evidence>
<evidence type="ECO:0000256" key="14">
    <source>
        <dbReference type="ARBA" id="ARBA00023250"/>
    </source>
</evidence>
<keyword evidence="12" id="KW-0496">Mitochondrion</keyword>
<evidence type="ECO:0000256" key="5">
    <source>
        <dbReference type="ARBA" id="ARBA00022617"/>
    </source>
</evidence>
<evidence type="ECO:0000256" key="2">
    <source>
        <dbReference type="ARBA" id="ARBA00004637"/>
    </source>
</evidence>
<keyword evidence="5 17" id="KW-0349">Heme</keyword>
<keyword evidence="20" id="KW-1185">Reference proteome</keyword>
<evidence type="ECO:0000256" key="8">
    <source>
        <dbReference type="ARBA" id="ARBA00022946"/>
    </source>
</evidence>
<accession>A0A8B8S1Y0</accession>
<dbReference type="GO" id="GO:0005506">
    <property type="term" value="F:iron ion binding"/>
    <property type="evidence" value="ECO:0007669"/>
    <property type="project" value="InterPro"/>
</dbReference>
<dbReference type="InterPro" id="IPR002399">
    <property type="entry name" value="Cyt_P450_mitochondrial"/>
</dbReference>
<dbReference type="PROSITE" id="PS00086">
    <property type="entry name" value="CYTOCHROME_P450"/>
    <property type="match status" value="1"/>
</dbReference>
<keyword evidence="14" id="KW-0755">Steroidogenesis</keyword>
<dbReference type="InterPro" id="IPR036396">
    <property type="entry name" value="Cyt_P450_sf"/>
</dbReference>
<organism evidence="20 21">
    <name type="scientific">Camelus ferus</name>
    <name type="common">Wild bactrian camel</name>
    <name type="synonym">Camelus bactrianus ferus</name>
    <dbReference type="NCBI Taxonomy" id="419612"/>
    <lineage>
        <taxon>Eukaryota</taxon>
        <taxon>Metazoa</taxon>
        <taxon>Chordata</taxon>
        <taxon>Craniata</taxon>
        <taxon>Vertebrata</taxon>
        <taxon>Euteleostomi</taxon>
        <taxon>Mammalia</taxon>
        <taxon>Eutheria</taxon>
        <taxon>Laurasiatheria</taxon>
        <taxon>Artiodactyla</taxon>
        <taxon>Tylopoda</taxon>
        <taxon>Camelidae</taxon>
        <taxon>Camelus</taxon>
    </lineage>
</organism>
<dbReference type="GO" id="GO:0004507">
    <property type="term" value="F:steroid 11-beta-monooxygenase activity"/>
    <property type="evidence" value="ECO:0007669"/>
    <property type="project" value="UniProtKB-EC"/>
</dbReference>
<evidence type="ECO:0000256" key="15">
    <source>
        <dbReference type="ARBA" id="ARBA00047946"/>
    </source>
</evidence>
<evidence type="ECO:0000256" key="4">
    <source>
        <dbReference type="ARBA" id="ARBA00012767"/>
    </source>
</evidence>
<dbReference type="InterPro" id="IPR017972">
    <property type="entry name" value="Cyt_P450_CS"/>
</dbReference>
<keyword evidence="9 18" id="KW-0560">Oxidoreductase</keyword>
<dbReference type="AlphaFoldDB" id="A0A8B8S1Y0"/>
<keyword evidence="7" id="KW-0999">Mitochondrion inner membrane</keyword>
<dbReference type="FunFam" id="1.10.630.10:FF:000015">
    <property type="entry name" value="Cholesterol side-chain cleavage enzyme, mitochondrial"/>
    <property type="match status" value="1"/>
</dbReference>
<dbReference type="GO" id="GO:0006704">
    <property type="term" value="P:glucocorticoid biosynthetic process"/>
    <property type="evidence" value="ECO:0007669"/>
    <property type="project" value="TreeGrafter"/>
</dbReference>
<dbReference type="EC" id="1.14.15.4" evidence="4"/>
<comment type="cofactor">
    <cofactor evidence="1 17">
        <name>heme</name>
        <dbReference type="ChEBI" id="CHEBI:30413"/>
    </cofactor>
</comment>
<dbReference type="GO" id="GO:0005743">
    <property type="term" value="C:mitochondrial inner membrane"/>
    <property type="evidence" value="ECO:0007669"/>
    <property type="project" value="UniProtKB-SubCell"/>
</dbReference>
<keyword evidence="13" id="KW-0472">Membrane</keyword>
<evidence type="ECO:0000256" key="11">
    <source>
        <dbReference type="ARBA" id="ARBA00023033"/>
    </source>
</evidence>
<dbReference type="PRINTS" id="PR00408">
    <property type="entry name" value="MITP450"/>
</dbReference>
<dbReference type="InterPro" id="IPR050479">
    <property type="entry name" value="CYP11_CYP27_families"/>
</dbReference>
<dbReference type="Proteomes" id="UP000694856">
    <property type="component" value="Chromosome 25"/>
</dbReference>
<evidence type="ECO:0000256" key="17">
    <source>
        <dbReference type="PIRSR" id="PIRSR602399-1"/>
    </source>
</evidence>
<dbReference type="PANTHER" id="PTHR24279">
    <property type="entry name" value="CYTOCHROME P450"/>
    <property type="match status" value="1"/>
</dbReference>
<proteinExistence type="inferred from homology"/>
<dbReference type="GO" id="GO:0047783">
    <property type="term" value="F:corticosterone 18-monooxygenase activity"/>
    <property type="evidence" value="ECO:0007669"/>
    <property type="project" value="TreeGrafter"/>
</dbReference>
<dbReference type="RefSeq" id="XP_032323639.1">
    <property type="nucleotide sequence ID" value="XM_032467748.1"/>
</dbReference>
<feature type="region of interest" description="Disordered" evidence="19">
    <location>
        <begin position="478"/>
        <end position="498"/>
    </location>
</feature>
<sequence length="608" mass="68017">MAFRAKTAVWRAGPWLSLHRARTLGTRAAQAPKKVLPFEAIPQCPGNKWMRALQIWREHGSENMHLDMHQTFQELGPIFRYDVGGRRMVFVMLPEDVARLQQAESFHPQRMLVEPWLAYRQHRGLKRGVFLLNGPKWRSDRLQLNPDVLSLQAVQKFAPLVDEVARDFSQTLRARVVQNARGSLTLDIKPSIFCYTIEASNLVLYGERLGLLGHNPNADSLNFISALEAMFKSTVQLMFLPRSLSRWTSTSIWKEHFEAWDCIFQYANKAIQRLYQELTLGRPWRYSGVVAELLMHADMTLDAIKANSIDLTAGSVDTTAFPLLMTLFELARNPDVQQAVRQESLVAEARISENPQRATTELPLLRAALRETLRLYPVGITVERRVSSDLVLQNYHIPAGTLVKVLLYSLGRNAAVFATPERYHPQRWLDHQDSGVRFPHLAFGFGVRQCLGRRLAEVEMLLLMHHVSGPGWGLGGQPTCRPQASAPGTPSHRVLEGGRGWARQNPASVLGAEKLPGGVTGARGHQDGLPLHIDALHPPTPYLPGHQLVMSLHCRAGSQQACCQDRALLSTPSGTAEGDLENPGAERREVPSTRWSPALARGLSPQSR</sequence>
<comment type="similarity">
    <text evidence="3 18">Belongs to the cytochrome P450 family.</text>
</comment>
<keyword evidence="10 17" id="KW-0408">Iron</keyword>
<dbReference type="PRINTS" id="PR00385">
    <property type="entry name" value="P450"/>
</dbReference>
<evidence type="ECO:0000256" key="19">
    <source>
        <dbReference type="SAM" id="MobiDB-lite"/>
    </source>
</evidence>
<reference evidence="21" key="1">
    <citation type="submission" date="2025-08" db="UniProtKB">
        <authorList>
            <consortium name="RefSeq"/>
        </authorList>
    </citation>
    <scope>IDENTIFICATION</scope>
    <source>
        <tissue evidence="21">Ear skin</tissue>
    </source>
</reference>
<name>A0A8B8S1Y0_CAMFR</name>
<dbReference type="GO" id="GO:0034650">
    <property type="term" value="P:cortisol metabolic process"/>
    <property type="evidence" value="ECO:0007669"/>
    <property type="project" value="TreeGrafter"/>
</dbReference>
<dbReference type="GO" id="GO:0008203">
    <property type="term" value="P:cholesterol metabolic process"/>
    <property type="evidence" value="ECO:0007669"/>
    <property type="project" value="TreeGrafter"/>
</dbReference>
<dbReference type="GO" id="GO:0032342">
    <property type="term" value="P:aldosterone biosynthetic process"/>
    <property type="evidence" value="ECO:0007669"/>
    <property type="project" value="TreeGrafter"/>
</dbReference>
<evidence type="ECO:0000256" key="6">
    <source>
        <dbReference type="ARBA" id="ARBA00022723"/>
    </source>
</evidence>
<dbReference type="GO" id="GO:0071375">
    <property type="term" value="P:cellular response to peptide hormone stimulus"/>
    <property type="evidence" value="ECO:0007669"/>
    <property type="project" value="TreeGrafter"/>
</dbReference>
<keyword evidence="8" id="KW-0809">Transit peptide</keyword>
<gene>
    <name evidence="21" type="primary">LOC102517728</name>
</gene>
<protein>
    <recommendedName>
        <fullName evidence="4">steroid 11beta-monooxygenase</fullName>
        <ecNumber evidence="4">1.14.15.4</ecNumber>
    </recommendedName>
</protein>
<comment type="subcellular location">
    <subcellularLocation>
        <location evidence="2">Mitochondrion inner membrane</location>
        <topology evidence="2">Peripheral membrane protein</topology>
    </subcellularLocation>
</comment>
<evidence type="ECO:0000313" key="21">
    <source>
        <dbReference type="RefSeq" id="XP_032323639.1"/>
    </source>
</evidence>
<feature type="region of interest" description="Disordered" evidence="19">
    <location>
        <begin position="570"/>
        <end position="608"/>
    </location>
</feature>
<evidence type="ECO:0000256" key="1">
    <source>
        <dbReference type="ARBA" id="ARBA00001971"/>
    </source>
</evidence>
<dbReference type="GO" id="GO:0020037">
    <property type="term" value="F:heme binding"/>
    <property type="evidence" value="ECO:0007669"/>
    <property type="project" value="InterPro"/>
</dbReference>
<evidence type="ECO:0000256" key="16">
    <source>
        <dbReference type="ARBA" id="ARBA00047970"/>
    </source>
</evidence>
<comment type="catalytic activity">
    <reaction evidence="16">
        <text>21-hydroxyprogesterone + 2 reduced [adrenodoxin] + O2 + 2 H(+) = corticosterone + 2 oxidized [adrenodoxin] + H2O</text>
        <dbReference type="Rhea" id="RHEA:46104"/>
        <dbReference type="Rhea" id="RHEA-COMP:9998"/>
        <dbReference type="Rhea" id="RHEA-COMP:9999"/>
        <dbReference type="ChEBI" id="CHEBI:15377"/>
        <dbReference type="ChEBI" id="CHEBI:15378"/>
        <dbReference type="ChEBI" id="CHEBI:15379"/>
        <dbReference type="ChEBI" id="CHEBI:16827"/>
        <dbReference type="ChEBI" id="CHEBI:16973"/>
        <dbReference type="ChEBI" id="CHEBI:33737"/>
        <dbReference type="ChEBI" id="CHEBI:33738"/>
    </reaction>
    <physiologicalReaction direction="left-to-right" evidence="16">
        <dbReference type="Rhea" id="RHEA:46105"/>
    </physiologicalReaction>
</comment>
<comment type="catalytic activity">
    <reaction evidence="15">
        <text>a steroid + 2 reduced [adrenodoxin] + O2 + 2 H(+) = an 11beta-hydroxysteroid + 2 oxidized [adrenodoxin] + H2O</text>
        <dbReference type="Rhea" id="RHEA:15629"/>
        <dbReference type="Rhea" id="RHEA-COMP:9998"/>
        <dbReference type="Rhea" id="RHEA-COMP:9999"/>
        <dbReference type="ChEBI" id="CHEBI:15377"/>
        <dbReference type="ChEBI" id="CHEBI:15378"/>
        <dbReference type="ChEBI" id="CHEBI:15379"/>
        <dbReference type="ChEBI" id="CHEBI:33737"/>
        <dbReference type="ChEBI" id="CHEBI:33738"/>
        <dbReference type="ChEBI" id="CHEBI:35341"/>
        <dbReference type="ChEBI" id="CHEBI:35346"/>
        <dbReference type="EC" id="1.14.15.4"/>
    </reaction>
    <physiologicalReaction direction="left-to-right" evidence="15">
        <dbReference type="Rhea" id="RHEA:15630"/>
    </physiologicalReaction>
</comment>
<dbReference type="GeneID" id="102517728"/>